<dbReference type="EMBL" id="NKCI01000296">
    <property type="protein sequence ID" value="RSL44250.1"/>
    <property type="molecule type" value="Genomic_DNA"/>
</dbReference>
<feature type="region of interest" description="Disordered" evidence="1">
    <location>
        <begin position="58"/>
        <end position="79"/>
    </location>
</feature>
<dbReference type="Proteomes" id="UP000288168">
    <property type="component" value="Unassembled WGS sequence"/>
</dbReference>
<gene>
    <name evidence="2" type="ORF">CEP54_014761</name>
</gene>
<comment type="caution">
    <text evidence="2">The sequence shown here is derived from an EMBL/GenBank/DDBJ whole genome shotgun (WGS) entry which is preliminary data.</text>
</comment>
<reference evidence="2 3" key="1">
    <citation type="submission" date="2017-06" db="EMBL/GenBank/DDBJ databases">
        <title>Comparative genomic analysis of Ambrosia Fusariam Clade fungi.</title>
        <authorList>
            <person name="Stajich J.E."/>
            <person name="Carrillo J."/>
            <person name="Kijimoto T."/>
            <person name="Eskalen A."/>
            <person name="O'Donnell K."/>
            <person name="Kasson M."/>
        </authorList>
    </citation>
    <scope>NUCLEOTIDE SEQUENCE [LARGE SCALE GENOMIC DNA]</scope>
    <source>
        <strain evidence="2 3">NRRL62584</strain>
    </source>
</reference>
<feature type="compositionally biased region" description="Polar residues" evidence="1">
    <location>
        <begin position="58"/>
        <end position="68"/>
    </location>
</feature>
<evidence type="ECO:0000313" key="3">
    <source>
        <dbReference type="Proteomes" id="UP000288168"/>
    </source>
</evidence>
<evidence type="ECO:0000256" key="1">
    <source>
        <dbReference type="SAM" id="MobiDB-lite"/>
    </source>
</evidence>
<proteinExistence type="predicted"/>
<sequence>MGRSRRNPTFFPVTVIERSNGAAMMVSLCTLGKPVIIQVGCEDHQDICNDQQPSNLTFTPSSKANARNSDPKVATVLDY</sequence>
<evidence type="ECO:0000313" key="2">
    <source>
        <dbReference type="EMBL" id="RSL44250.1"/>
    </source>
</evidence>
<keyword evidence="3" id="KW-1185">Reference proteome</keyword>
<protein>
    <submittedName>
        <fullName evidence="2">Uncharacterized protein</fullName>
    </submittedName>
</protein>
<name>A0A428NU26_9HYPO</name>
<organism evidence="2 3">
    <name type="scientific">Fusarium duplospermum</name>
    <dbReference type="NCBI Taxonomy" id="1325734"/>
    <lineage>
        <taxon>Eukaryota</taxon>
        <taxon>Fungi</taxon>
        <taxon>Dikarya</taxon>
        <taxon>Ascomycota</taxon>
        <taxon>Pezizomycotina</taxon>
        <taxon>Sordariomycetes</taxon>
        <taxon>Hypocreomycetidae</taxon>
        <taxon>Hypocreales</taxon>
        <taxon>Nectriaceae</taxon>
        <taxon>Fusarium</taxon>
        <taxon>Fusarium solani species complex</taxon>
    </lineage>
</organism>
<dbReference type="AlphaFoldDB" id="A0A428NU26"/>
<accession>A0A428NU26</accession>